<dbReference type="RefSeq" id="WP_045449742.1">
    <property type="nucleotide sequence ID" value="NZ_BBIO01000029.1"/>
</dbReference>
<protein>
    <submittedName>
        <fullName evidence="1">Uncharacterized protein</fullName>
    </submittedName>
</protein>
<comment type="caution">
    <text evidence="1">The sequence shown here is derived from an EMBL/GenBank/DDBJ whole genome shotgun (WGS) entry which is preliminary data.</text>
</comment>
<proteinExistence type="predicted"/>
<sequence length="84" mass="9375">MPRTAQKAAPGGQDGLEFSLCFTGSRLELKVKEPYPSNGYRTAIYDSSPQKSEVVRAGLFRFLAEMVFTEQALQLKEEKAPQPH</sequence>
<keyword evidence="2" id="KW-1185">Reference proteome</keyword>
<name>A0A081BFF8_9HYPH</name>
<dbReference type="EMBL" id="BBIO01000029">
    <property type="protein sequence ID" value="GAK46776.1"/>
    <property type="molecule type" value="Genomic_DNA"/>
</dbReference>
<evidence type="ECO:0000313" key="1">
    <source>
        <dbReference type="EMBL" id="GAK46776.1"/>
    </source>
</evidence>
<reference evidence="1 2" key="1">
    <citation type="submission" date="2014-07" db="EMBL/GenBank/DDBJ databases">
        <title>Tepidicaulis marinum gen. nov., sp. nov., a novel marine bacterium denitrifying nitrate to nitrous oxide strictly under microaerobic conditions.</title>
        <authorList>
            <person name="Takeuchi M."/>
            <person name="Yamagishi T."/>
            <person name="Kamagata Y."/>
            <person name="Oshima K."/>
            <person name="Hattori M."/>
            <person name="Katayama T."/>
            <person name="Hanada S."/>
            <person name="Tamaki H."/>
            <person name="Marumo K."/>
            <person name="Maeda H."/>
            <person name="Nedachi M."/>
            <person name="Iwasaki W."/>
            <person name="Suwa Y."/>
            <person name="Sakata S."/>
        </authorList>
    </citation>
    <scope>NUCLEOTIDE SEQUENCE [LARGE SCALE GENOMIC DNA]</scope>
    <source>
        <strain evidence="1 2">MA2</strain>
    </source>
</reference>
<dbReference type="AlphaFoldDB" id="A0A081BFF8"/>
<accession>A0A081BFF8</accession>
<dbReference type="Proteomes" id="UP000028702">
    <property type="component" value="Unassembled WGS sequence"/>
</dbReference>
<dbReference type="STRING" id="1333998.M2A_3275"/>
<organism evidence="1 2">
    <name type="scientific">Tepidicaulis marinus</name>
    <dbReference type="NCBI Taxonomy" id="1333998"/>
    <lineage>
        <taxon>Bacteria</taxon>
        <taxon>Pseudomonadati</taxon>
        <taxon>Pseudomonadota</taxon>
        <taxon>Alphaproteobacteria</taxon>
        <taxon>Hyphomicrobiales</taxon>
        <taxon>Parvibaculaceae</taxon>
        <taxon>Tepidicaulis</taxon>
    </lineage>
</organism>
<gene>
    <name evidence="1" type="ORF">M2A_3275</name>
</gene>
<evidence type="ECO:0000313" key="2">
    <source>
        <dbReference type="Proteomes" id="UP000028702"/>
    </source>
</evidence>